<evidence type="ECO:0000313" key="3">
    <source>
        <dbReference type="EMBL" id="QKM69863.1"/>
    </source>
</evidence>
<evidence type="ECO:0000256" key="2">
    <source>
        <dbReference type="SAM" id="Phobius"/>
    </source>
</evidence>
<keyword evidence="2" id="KW-0812">Transmembrane</keyword>
<keyword evidence="2" id="KW-1133">Transmembrane helix</keyword>
<dbReference type="AlphaFoldDB" id="A0A7G3UHF6"/>
<keyword evidence="2" id="KW-0472">Membrane</keyword>
<feature type="region of interest" description="Disordered" evidence="1">
    <location>
        <begin position="1"/>
        <end position="24"/>
    </location>
</feature>
<proteinExistence type="predicted"/>
<dbReference type="Proteomes" id="UP000005940">
    <property type="component" value="Chromosome"/>
</dbReference>
<gene>
    <name evidence="3" type="ORF">STSU_024660</name>
</gene>
<keyword evidence="4" id="KW-1185">Reference proteome</keyword>
<feature type="region of interest" description="Disordered" evidence="1">
    <location>
        <begin position="364"/>
        <end position="427"/>
    </location>
</feature>
<feature type="transmembrane region" description="Helical" evidence="2">
    <location>
        <begin position="29"/>
        <end position="48"/>
    </location>
</feature>
<evidence type="ECO:0000313" key="4">
    <source>
        <dbReference type="Proteomes" id="UP000005940"/>
    </source>
</evidence>
<sequence length="427" mass="43171">MKPHRKSRSSPVPGSGPGPERGRTVRGGAAAAVAVLLPVAVVGGGDGFRAALDFTTGVLCLLSLTAAVAWGLIATDRLLLSPRHRLVAQAVHRATAAAALGFLVLHASVKLTLGHVGAVAALIPFGRGFTGTEGLIGFGSLAGLLMAVAGATGALRSSLAGRVRFAGRWRALHMLAYPAWCAALVHGLFAGRPAAGWVVAMYCLALLTVGGAVSLRLLPRPVQRRLAARIARPSGDGTETAGADRLEPSVPEGALGSVTEGTAEAVFGSPARSGSVPFLPGPVPPGAVTGPDRPWTPVLTPPSPRLYEAPPLYGAPFHPDPAAETTHAYAAPDHAYASPDTGHAFTTPGPGTGIAAAYHAVSRPGGHGRPAPPRTAAAYRTGSGTGTGVRPGEETGTGPLNDTGRTVPGLFPPRSGEPWSTPAGDRT</sequence>
<reference evidence="3 4" key="1">
    <citation type="journal article" date="2012" name="J. Bacteriol.">
        <title>Draft genome of Streptomyces tsukubaensis NRRL 18488, the producer of the clinically important immunosuppressant tacrolimus (FK506).</title>
        <authorList>
            <person name="Barreiro C."/>
            <person name="Prieto C."/>
            <person name="Sola-Landa A."/>
            <person name="Solera E."/>
            <person name="Martinez-Castro M."/>
            <person name="Perez-Redondo R."/>
            <person name="Garcia-Estrada C."/>
            <person name="Aparicio J.F."/>
            <person name="Fernandez-Martinez L.T."/>
            <person name="Santos-Aberturas J."/>
            <person name="Salehi-Najafabadi Z."/>
            <person name="Rodriguez-Garcia A."/>
            <person name="Tauch A."/>
            <person name="Martin J.F."/>
        </authorList>
    </citation>
    <scope>NUCLEOTIDE SEQUENCE [LARGE SCALE GENOMIC DNA]</scope>
    <source>
        <strain evidence="4">DSM 42081 / NBRC 108919 / NRRL 18488 / 9993</strain>
    </source>
</reference>
<accession>A0A7G3UHF6</accession>
<feature type="transmembrane region" description="Helical" evidence="2">
    <location>
        <begin position="54"/>
        <end position="75"/>
    </location>
</feature>
<feature type="transmembrane region" description="Helical" evidence="2">
    <location>
        <begin position="96"/>
        <end position="123"/>
    </location>
</feature>
<name>A0A7G3UHF6_STRT9</name>
<organism evidence="3 4">
    <name type="scientific">Streptomyces tsukubensis (strain DSM 42081 / NBRC 108919 / NRRL 18488 / 9993)</name>
    <dbReference type="NCBI Taxonomy" id="1114943"/>
    <lineage>
        <taxon>Bacteria</taxon>
        <taxon>Bacillati</taxon>
        <taxon>Actinomycetota</taxon>
        <taxon>Actinomycetes</taxon>
        <taxon>Kitasatosporales</taxon>
        <taxon>Streptomycetaceae</taxon>
        <taxon>Streptomyces</taxon>
    </lineage>
</organism>
<dbReference type="RefSeq" id="WP_052704644.1">
    <property type="nucleotide sequence ID" value="NZ_CP029159.1"/>
</dbReference>
<evidence type="ECO:0008006" key="5">
    <source>
        <dbReference type="Google" id="ProtNLM"/>
    </source>
</evidence>
<feature type="transmembrane region" description="Helical" evidence="2">
    <location>
        <begin position="195"/>
        <end position="218"/>
    </location>
</feature>
<evidence type="ECO:0000256" key="1">
    <source>
        <dbReference type="SAM" id="MobiDB-lite"/>
    </source>
</evidence>
<feature type="transmembrane region" description="Helical" evidence="2">
    <location>
        <begin position="135"/>
        <end position="159"/>
    </location>
</feature>
<dbReference type="EMBL" id="CP029159">
    <property type="protein sequence ID" value="QKM69863.1"/>
    <property type="molecule type" value="Genomic_DNA"/>
</dbReference>
<feature type="transmembrane region" description="Helical" evidence="2">
    <location>
        <begin position="171"/>
        <end position="189"/>
    </location>
</feature>
<protein>
    <recommendedName>
        <fullName evidence="5">Ferric oxidoreductase domain-containing protein</fullName>
    </recommendedName>
</protein>
<feature type="region of interest" description="Disordered" evidence="1">
    <location>
        <begin position="230"/>
        <end position="255"/>
    </location>
</feature>